<accession>A0A917GXE2</accession>
<reference evidence="2" key="2">
    <citation type="submission" date="2020-09" db="EMBL/GenBank/DDBJ databases">
        <authorList>
            <person name="Sun Q."/>
            <person name="Zhou Y."/>
        </authorList>
    </citation>
    <scope>NUCLEOTIDE SEQUENCE</scope>
    <source>
        <strain evidence="2">CGMCC 1.12187</strain>
    </source>
</reference>
<protein>
    <submittedName>
        <fullName evidence="2">Alpha/beta hydrolase</fullName>
    </submittedName>
</protein>
<dbReference type="RefSeq" id="WP_188537475.1">
    <property type="nucleotide sequence ID" value="NZ_BMEQ01000012.1"/>
</dbReference>
<dbReference type="GO" id="GO:0016787">
    <property type="term" value="F:hydrolase activity"/>
    <property type="evidence" value="ECO:0007669"/>
    <property type="project" value="UniProtKB-KW"/>
</dbReference>
<dbReference type="Gene3D" id="3.40.50.1820">
    <property type="entry name" value="alpha/beta hydrolase"/>
    <property type="match status" value="1"/>
</dbReference>
<dbReference type="InterPro" id="IPR029058">
    <property type="entry name" value="AB_hydrolase_fold"/>
</dbReference>
<dbReference type="PANTHER" id="PTHR43194:SF4">
    <property type="entry name" value="AB HYDROLASE-1 DOMAIN-CONTAINING PROTEIN"/>
    <property type="match status" value="1"/>
</dbReference>
<gene>
    <name evidence="2" type="ORF">GCM10011374_23670</name>
</gene>
<sequence length="335" mass="35811">MPVPHQDTTIPAVTSRRGQFWVPGDTVATSTGTAQRGPMFVQWEAPEPLTGKRPLVLVHGGGGQGTDWLGTVDGRPGWAHRFVEAGFPVYVVDRPGHGRSPYHPEVIGEMGAPFSYEAAVGLFAPPERAEEQSAWAWGRDPGDEGLDQLVAAFGPLPADLGYSQELDADRLSRLLDRIGPAILVTHSAGGPVGWLAADRRPQLVKAIVSVEPMGPAFVEFPGMGALEWGLTAAPVTYDPPLESAQAVREAEPETRRIPGLENTAVLIVTGGASPFADFADEVVTFLQHAGASAERMHLPDEGTHGNGHGLLMEANAEQACAPVIRWLLHWDENDV</sequence>
<organism evidence="2 3">
    <name type="scientific">Kocuria dechangensis</name>
    <dbReference type="NCBI Taxonomy" id="1176249"/>
    <lineage>
        <taxon>Bacteria</taxon>
        <taxon>Bacillati</taxon>
        <taxon>Actinomycetota</taxon>
        <taxon>Actinomycetes</taxon>
        <taxon>Micrococcales</taxon>
        <taxon>Micrococcaceae</taxon>
        <taxon>Kocuria</taxon>
    </lineage>
</organism>
<dbReference type="SUPFAM" id="SSF53474">
    <property type="entry name" value="alpha/beta-Hydrolases"/>
    <property type="match status" value="1"/>
</dbReference>
<evidence type="ECO:0000313" key="3">
    <source>
        <dbReference type="Proteomes" id="UP000638848"/>
    </source>
</evidence>
<dbReference type="Pfam" id="PF00561">
    <property type="entry name" value="Abhydrolase_1"/>
    <property type="match status" value="1"/>
</dbReference>
<evidence type="ECO:0000313" key="2">
    <source>
        <dbReference type="EMBL" id="GGG60061.1"/>
    </source>
</evidence>
<comment type="caution">
    <text evidence="2">The sequence shown here is derived from an EMBL/GenBank/DDBJ whole genome shotgun (WGS) entry which is preliminary data.</text>
</comment>
<reference evidence="2" key="1">
    <citation type="journal article" date="2014" name="Int. J. Syst. Evol. Microbiol.">
        <title>Complete genome sequence of Corynebacterium casei LMG S-19264T (=DSM 44701T), isolated from a smear-ripened cheese.</title>
        <authorList>
            <consortium name="US DOE Joint Genome Institute (JGI-PGF)"/>
            <person name="Walter F."/>
            <person name="Albersmeier A."/>
            <person name="Kalinowski J."/>
            <person name="Ruckert C."/>
        </authorList>
    </citation>
    <scope>NUCLEOTIDE SEQUENCE</scope>
    <source>
        <strain evidence="2">CGMCC 1.12187</strain>
    </source>
</reference>
<feature type="domain" description="AB hydrolase-1" evidence="1">
    <location>
        <begin position="54"/>
        <end position="217"/>
    </location>
</feature>
<dbReference type="EMBL" id="BMEQ01000012">
    <property type="protein sequence ID" value="GGG60061.1"/>
    <property type="molecule type" value="Genomic_DNA"/>
</dbReference>
<dbReference type="InterPro" id="IPR050228">
    <property type="entry name" value="Carboxylesterase_BioH"/>
</dbReference>
<dbReference type="InterPro" id="IPR000073">
    <property type="entry name" value="AB_hydrolase_1"/>
</dbReference>
<proteinExistence type="predicted"/>
<dbReference type="PANTHER" id="PTHR43194">
    <property type="entry name" value="HYDROLASE ALPHA/BETA FOLD FAMILY"/>
    <property type="match status" value="1"/>
</dbReference>
<dbReference type="AlphaFoldDB" id="A0A917GXE2"/>
<dbReference type="Proteomes" id="UP000638848">
    <property type="component" value="Unassembled WGS sequence"/>
</dbReference>
<keyword evidence="2" id="KW-0378">Hydrolase</keyword>
<name>A0A917GXE2_9MICC</name>
<keyword evidence="3" id="KW-1185">Reference proteome</keyword>
<evidence type="ECO:0000259" key="1">
    <source>
        <dbReference type="Pfam" id="PF00561"/>
    </source>
</evidence>